<organism evidence="2 3">
    <name type="scientific">Salinirubellus salinus</name>
    <dbReference type="NCBI Taxonomy" id="1364945"/>
    <lineage>
        <taxon>Archaea</taxon>
        <taxon>Methanobacteriati</taxon>
        <taxon>Methanobacteriota</taxon>
        <taxon>Stenosarchaea group</taxon>
        <taxon>Halobacteria</taxon>
        <taxon>Halobacteriales</taxon>
        <taxon>Natronomonadaceae</taxon>
        <taxon>Salinirubellus</taxon>
    </lineage>
</organism>
<dbReference type="KEGG" id="ssai:N0B31_09280"/>
<sequence length="543" mass="58040">MITPTTERGLSEVLGAILMFALVFAVLVIVQVWAVPAANAQIEVEHNEGLEADYGEFGETLDRVAALGSSETVNLDAGVRYPSRLFLINPPPSSYTFSSSEVFDDGVTISNIQTTTIDPESDEYLTGVRGGVLSYDTQSYTLSTDYAQYQNSPTYRIEGGVMYQQFENGAVSFIDEGGVVDGQQINIVLFEGDVSTGGTESLSLQTSAVSSVSRPITVDDTGTPIELTLPTELDQTAWDELVDGQTNVDTVVVDETLGTVTITLDPGVTYDLRITKIRLSDDDTSSTAAYLTAASGTDISLSGDATSLSVEVRDEFNNPRSGTPVTFEVVSGTGVFTNTATDTVTVDSNQRGVATARFEPDDDTVVRASIGSGDAERVDFTVDVLSTIVVNGTDSSNFINPATNVVLIDSEEVGNGNKLGHFRLELQNRGGSDKTISEARINFVAGAKPGGDSSSFTARLSNSSTFDTSSTADRMIIGRELVEYDIDVPVDGATDEDTTNVYVKFYRNADATEAWEPNNTDIIFVLSVVYNDGTQATYFVGSN</sequence>
<keyword evidence="1" id="KW-0472">Membrane</keyword>
<dbReference type="Gene3D" id="2.60.40.10">
    <property type="entry name" value="Immunoglobulins"/>
    <property type="match status" value="1"/>
</dbReference>
<dbReference type="EMBL" id="CP104003">
    <property type="protein sequence ID" value="UWM56469.1"/>
    <property type="molecule type" value="Genomic_DNA"/>
</dbReference>
<protein>
    <submittedName>
        <fullName evidence="2">Ig-like domain-containing protein</fullName>
    </submittedName>
</protein>
<evidence type="ECO:0000313" key="2">
    <source>
        <dbReference type="EMBL" id="UWM56469.1"/>
    </source>
</evidence>
<accession>A0A9E7R786</accession>
<dbReference type="GeneID" id="74942612"/>
<dbReference type="InterPro" id="IPR013783">
    <property type="entry name" value="Ig-like_fold"/>
</dbReference>
<gene>
    <name evidence="2" type="ORF">N0B31_09280</name>
</gene>
<proteinExistence type="predicted"/>
<keyword evidence="1" id="KW-1133">Transmembrane helix</keyword>
<dbReference type="Proteomes" id="UP001057580">
    <property type="component" value="Chromosome"/>
</dbReference>
<feature type="transmembrane region" description="Helical" evidence="1">
    <location>
        <begin position="12"/>
        <end position="34"/>
    </location>
</feature>
<evidence type="ECO:0000256" key="1">
    <source>
        <dbReference type="SAM" id="Phobius"/>
    </source>
</evidence>
<evidence type="ECO:0000313" key="3">
    <source>
        <dbReference type="Proteomes" id="UP001057580"/>
    </source>
</evidence>
<name>A0A9E7R786_9EURY</name>
<keyword evidence="1" id="KW-0812">Transmembrane</keyword>
<keyword evidence="3" id="KW-1185">Reference proteome</keyword>
<reference evidence="2" key="1">
    <citation type="submission" date="2022-09" db="EMBL/GenBank/DDBJ databases">
        <title>Diverse halophilic archaea isolated from saline environments.</title>
        <authorList>
            <person name="Cui H.-L."/>
        </authorList>
    </citation>
    <scope>NUCLEOTIDE SEQUENCE</scope>
    <source>
        <strain evidence="2">ZS-35-S2</strain>
    </source>
</reference>
<dbReference type="AlphaFoldDB" id="A0A9E7R786"/>
<dbReference type="RefSeq" id="WP_260643583.1">
    <property type="nucleotide sequence ID" value="NZ_CP104003.1"/>
</dbReference>